<dbReference type="EMBL" id="MN740799">
    <property type="protein sequence ID" value="QHU12402.1"/>
    <property type="molecule type" value="Genomic_DNA"/>
</dbReference>
<dbReference type="SUPFAM" id="SSF54001">
    <property type="entry name" value="Cysteine proteinases"/>
    <property type="match status" value="1"/>
</dbReference>
<dbReference type="Gene3D" id="3.40.395.10">
    <property type="entry name" value="Adenoviral Proteinase, Chain A"/>
    <property type="match status" value="1"/>
</dbReference>
<dbReference type="InterPro" id="IPR038765">
    <property type="entry name" value="Papain-like_cys_pep_sf"/>
</dbReference>
<accession>A0A6C0K2Y4</accession>
<sequence length="286" mass="33633">MAHTRRSKLKDVGIKACHPRIKGRDGDCLPSEVLKKVSNTLGAPRNLTLKGGKVLKRWITRRTKCKSERCWVEKTQMDPSEKKMIVTRYFRPTMPDNWEENKTEWLDTLNITNVIQQYEEVYPEFKFFGANPIDFSAPNPYKKDSLEKKECLQDEICKMDLKKLMAQGKTKLGFVYNLDPSDKEGSHWIASFTDIPAHRSYYFDSYGYEAPPQIARFLRSLTLQDPSMKLQYNARRFQYGESECGMYCLYFIIRMLKGDNFRKFCRNPPSDSDMTDLRNWLYSKKN</sequence>
<organism evidence="1">
    <name type="scientific">viral metagenome</name>
    <dbReference type="NCBI Taxonomy" id="1070528"/>
    <lineage>
        <taxon>unclassified sequences</taxon>
        <taxon>metagenomes</taxon>
        <taxon>organismal metagenomes</taxon>
    </lineage>
</organism>
<dbReference type="AlphaFoldDB" id="A0A6C0K2Y4"/>
<evidence type="ECO:0000313" key="1">
    <source>
        <dbReference type="EMBL" id="QHU12402.1"/>
    </source>
</evidence>
<name>A0A6C0K2Y4_9ZZZZ</name>
<evidence type="ECO:0008006" key="2">
    <source>
        <dbReference type="Google" id="ProtNLM"/>
    </source>
</evidence>
<proteinExistence type="predicted"/>
<protein>
    <recommendedName>
        <fullName evidence="2">Ubiquitin-like protease family profile domain-containing protein</fullName>
    </recommendedName>
</protein>
<reference evidence="1" key="1">
    <citation type="journal article" date="2020" name="Nature">
        <title>Giant virus diversity and host interactions through global metagenomics.</title>
        <authorList>
            <person name="Schulz F."/>
            <person name="Roux S."/>
            <person name="Paez-Espino D."/>
            <person name="Jungbluth S."/>
            <person name="Walsh D.A."/>
            <person name="Denef V.J."/>
            <person name="McMahon K.D."/>
            <person name="Konstantinidis K.T."/>
            <person name="Eloe-Fadrosh E.A."/>
            <person name="Kyrpides N.C."/>
            <person name="Woyke T."/>
        </authorList>
    </citation>
    <scope>NUCLEOTIDE SEQUENCE</scope>
    <source>
        <strain evidence="1">GVMAG-S-1101171-110</strain>
    </source>
</reference>